<evidence type="ECO:0000256" key="2">
    <source>
        <dbReference type="ARBA" id="ARBA00005695"/>
    </source>
</evidence>
<dbReference type="InterPro" id="IPR039424">
    <property type="entry name" value="SBP_5"/>
</dbReference>
<dbReference type="GO" id="GO:1904680">
    <property type="term" value="F:peptide transmembrane transporter activity"/>
    <property type="evidence" value="ECO:0007669"/>
    <property type="project" value="TreeGrafter"/>
</dbReference>
<dbReference type="Pfam" id="PF00496">
    <property type="entry name" value="SBP_bac_5"/>
    <property type="match status" value="1"/>
</dbReference>
<evidence type="ECO:0000256" key="3">
    <source>
        <dbReference type="ARBA" id="ARBA00022448"/>
    </source>
</evidence>
<dbReference type="Proteomes" id="UP001238179">
    <property type="component" value="Chromosome"/>
</dbReference>
<evidence type="ECO:0000313" key="6">
    <source>
        <dbReference type="EMBL" id="BDU74240.1"/>
    </source>
</evidence>
<keyword evidence="4" id="KW-0732">Signal</keyword>
<gene>
    <name evidence="6" type="ORF">METEAL_34140</name>
</gene>
<dbReference type="EMBL" id="AP027080">
    <property type="protein sequence ID" value="BDU74240.1"/>
    <property type="molecule type" value="Genomic_DNA"/>
</dbReference>
<dbReference type="GO" id="GO:0043190">
    <property type="term" value="C:ATP-binding cassette (ABC) transporter complex"/>
    <property type="evidence" value="ECO:0007669"/>
    <property type="project" value="InterPro"/>
</dbReference>
<dbReference type="KEGG" id="msil:METEAL_34140"/>
<evidence type="ECO:0000256" key="1">
    <source>
        <dbReference type="ARBA" id="ARBA00004196"/>
    </source>
</evidence>
<evidence type="ECO:0000256" key="4">
    <source>
        <dbReference type="ARBA" id="ARBA00022729"/>
    </source>
</evidence>
<reference evidence="7" key="1">
    <citation type="journal article" date="2023" name="Int. J. Syst. Evol. Microbiol.">
        <title>Mesoterricola silvestris gen. nov., sp. nov., Mesoterricola sediminis sp. nov., Geothrix oryzae sp. nov., Geothrix edaphica sp. nov., Geothrix rubra sp. nov., and Geothrix limicola sp. nov., six novel members of Acidobacteriota isolated from soils.</title>
        <authorList>
            <person name="Itoh H."/>
            <person name="Sugisawa Y."/>
            <person name="Mise K."/>
            <person name="Xu Z."/>
            <person name="Kuniyasu M."/>
            <person name="Ushijima N."/>
            <person name="Kawano K."/>
            <person name="Kobayashi E."/>
            <person name="Shiratori Y."/>
            <person name="Masuda Y."/>
            <person name="Senoo K."/>
        </authorList>
    </citation>
    <scope>NUCLEOTIDE SEQUENCE [LARGE SCALE GENOMIC DNA]</scope>
    <source>
        <strain evidence="7">W79</strain>
    </source>
</reference>
<dbReference type="RefSeq" id="WP_316412916.1">
    <property type="nucleotide sequence ID" value="NZ_AP027080.1"/>
</dbReference>
<dbReference type="PANTHER" id="PTHR30290:SF10">
    <property type="entry name" value="PERIPLASMIC OLIGOPEPTIDE-BINDING PROTEIN-RELATED"/>
    <property type="match status" value="1"/>
</dbReference>
<dbReference type="GO" id="GO:0030288">
    <property type="term" value="C:outer membrane-bounded periplasmic space"/>
    <property type="evidence" value="ECO:0007669"/>
    <property type="project" value="UniProtKB-ARBA"/>
</dbReference>
<dbReference type="Gene3D" id="3.40.190.10">
    <property type="entry name" value="Periplasmic binding protein-like II"/>
    <property type="match status" value="1"/>
</dbReference>
<proteinExistence type="inferred from homology"/>
<accession>A0AA48KAM0</accession>
<sequence length="562" mass="63266">MIRPPAKPWFTLGLCGLLALGLAAARNLARPRYVPPSRVEDAVLRIAINLTPNTLDWNLSSDFSPPNYTVARATMRGLYTWNASQELVLDVARSCDVNDPGRPRTYTFHLRDDVFWSDGAPLRAEDFVLGWRRALDGKESKYFSDIVGVRDYLALPPGPGREGALARVGFRALDPRTFQVSLAAPRTYFPGYLAGVYAFYPAPSHRLQGLTEERIRAYYRRTAGGDPLALGPYRIREWNRLDESIDLELNPHYPALSGRVPRVLLFPSDLATMLYDQGRVDFNFLDDGPSTFRHPADRRQAALWSTFWMGLSTRLLPLDVRRAIAMALDRKALGEHVLPRFRAASQLLPEGFPGRLREGDPRLGALPPLDRAEARRLVARAGWTGRELTLAYHENGTFLPEAALAEGVRVQLAQVGLRVRLVGTRSMAEEMLTPDRRARHELHFRRTGADFPHPQEFLLPFTYGGDPAQDNGSYTGFEAGGAGPAYRRFEREAQATAEVGPAAMADHAWEAQRILLAEEVALVPLFYPDRYFRTRPWLRELTIDPFNFIDFTRLTCSLPVKP</sequence>
<dbReference type="PIRSF" id="PIRSF002741">
    <property type="entry name" value="MppA"/>
    <property type="match status" value="1"/>
</dbReference>
<dbReference type="InterPro" id="IPR000914">
    <property type="entry name" value="SBP_5_dom"/>
</dbReference>
<dbReference type="InterPro" id="IPR030678">
    <property type="entry name" value="Peptide/Ni-bd"/>
</dbReference>
<protein>
    <submittedName>
        <fullName evidence="6">Peptide ABC transporter substrate-binding protein</fullName>
    </submittedName>
</protein>
<organism evidence="6 7">
    <name type="scientific">Mesoterricola silvestris</name>
    <dbReference type="NCBI Taxonomy" id="2927979"/>
    <lineage>
        <taxon>Bacteria</taxon>
        <taxon>Pseudomonadati</taxon>
        <taxon>Acidobacteriota</taxon>
        <taxon>Holophagae</taxon>
        <taxon>Holophagales</taxon>
        <taxon>Holophagaceae</taxon>
        <taxon>Mesoterricola</taxon>
    </lineage>
</organism>
<comment type="subcellular location">
    <subcellularLocation>
        <location evidence="1">Cell envelope</location>
    </subcellularLocation>
</comment>
<dbReference type="Gene3D" id="3.90.76.10">
    <property type="entry name" value="Dipeptide-binding Protein, Domain 1"/>
    <property type="match status" value="1"/>
</dbReference>
<comment type="similarity">
    <text evidence="2">Belongs to the bacterial solute-binding protein 5 family.</text>
</comment>
<feature type="domain" description="Solute-binding protein family 5" evidence="5">
    <location>
        <begin position="87"/>
        <end position="466"/>
    </location>
</feature>
<evidence type="ECO:0000313" key="7">
    <source>
        <dbReference type="Proteomes" id="UP001238179"/>
    </source>
</evidence>
<dbReference type="GO" id="GO:0015833">
    <property type="term" value="P:peptide transport"/>
    <property type="evidence" value="ECO:0007669"/>
    <property type="project" value="TreeGrafter"/>
</dbReference>
<keyword evidence="7" id="KW-1185">Reference proteome</keyword>
<dbReference type="SUPFAM" id="SSF53850">
    <property type="entry name" value="Periplasmic binding protein-like II"/>
    <property type="match status" value="1"/>
</dbReference>
<dbReference type="AlphaFoldDB" id="A0AA48KAM0"/>
<evidence type="ECO:0000259" key="5">
    <source>
        <dbReference type="Pfam" id="PF00496"/>
    </source>
</evidence>
<dbReference type="PANTHER" id="PTHR30290">
    <property type="entry name" value="PERIPLASMIC BINDING COMPONENT OF ABC TRANSPORTER"/>
    <property type="match status" value="1"/>
</dbReference>
<name>A0AA48KAM0_9BACT</name>
<dbReference type="Gene3D" id="3.10.105.10">
    <property type="entry name" value="Dipeptide-binding Protein, Domain 3"/>
    <property type="match status" value="1"/>
</dbReference>
<keyword evidence="3" id="KW-0813">Transport</keyword>